<dbReference type="RefSeq" id="WP_087283353.1">
    <property type="nucleotide sequence ID" value="NZ_CP021455.1"/>
</dbReference>
<gene>
    <name evidence="3" type="ORF">CCO03_18030</name>
</gene>
<evidence type="ECO:0000256" key="1">
    <source>
        <dbReference type="SAM" id="MobiDB-lite"/>
    </source>
</evidence>
<keyword evidence="4" id="KW-1185">Reference proteome</keyword>
<feature type="region of interest" description="Disordered" evidence="1">
    <location>
        <begin position="61"/>
        <end position="120"/>
    </location>
</feature>
<keyword evidence="2" id="KW-0812">Transmembrane</keyword>
<sequence length="120" mass="12608">MQREARSARSLLGLLLAFALPIVGASVLDLPIDAWPMADAAVLTGLGVLGGLCAVAGAPGLAQPRGSQRWPQVANRTGPTPRRPMNPIAPRRTPHRHAADGLNPAIRQCPRCPSQTEQAP</sequence>
<keyword evidence="2" id="KW-0472">Membrane</keyword>
<organism evidence="3 4">
    <name type="scientific">Comamonas serinivorans</name>
    <dbReference type="NCBI Taxonomy" id="1082851"/>
    <lineage>
        <taxon>Bacteria</taxon>
        <taxon>Pseudomonadati</taxon>
        <taxon>Pseudomonadota</taxon>
        <taxon>Betaproteobacteria</taxon>
        <taxon>Burkholderiales</taxon>
        <taxon>Comamonadaceae</taxon>
        <taxon>Comamonas</taxon>
    </lineage>
</organism>
<dbReference type="EMBL" id="CP021455">
    <property type="protein sequence ID" value="ARU06321.1"/>
    <property type="molecule type" value="Genomic_DNA"/>
</dbReference>
<keyword evidence="2" id="KW-1133">Transmembrane helix</keyword>
<accession>A0A1Y0ESG9</accession>
<dbReference type="KEGG" id="cser:CCO03_18030"/>
<reference evidence="3 4" key="1">
    <citation type="submission" date="2017-05" db="EMBL/GenBank/DDBJ databases">
        <authorList>
            <person name="Song R."/>
            <person name="Chenine A.L."/>
            <person name="Ruprecht R.M."/>
        </authorList>
    </citation>
    <scope>NUCLEOTIDE SEQUENCE [LARGE SCALE GENOMIC DNA]</scope>
    <source>
        <strain evidence="3 4">DSM 26136</strain>
    </source>
</reference>
<evidence type="ECO:0000313" key="3">
    <source>
        <dbReference type="EMBL" id="ARU06321.1"/>
    </source>
</evidence>
<protein>
    <submittedName>
        <fullName evidence="3">Uncharacterized protein</fullName>
    </submittedName>
</protein>
<feature type="compositionally biased region" description="Polar residues" evidence="1">
    <location>
        <begin position="65"/>
        <end position="78"/>
    </location>
</feature>
<dbReference type="Proteomes" id="UP000196138">
    <property type="component" value="Chromosome"/>
</dbReference>
<name>A0A1Y0ESG9_9BURK</name>
<dbReference type="AlphaFoldDB" id="A0A1Y0ESG9"/>
<proteinExistence type="predicted"/>
<evidence type="ECO:0000256" key="2">
    <source>
        <dbReference type="SAM" id="Phobius"/>
    </source>
</evidence>
<feature type="transmembrane region" description="Helical" evidence="2">
    <location>
        <begin position="41"/>
        <end position="62"/>
    </location>
</feature>
<evidence type="ECO:0000313" key="4">
    <source>
        <dbReference type="Proteomes" id="UP000196138"/>
    </source>
</evidence>